<dbReference type="VEuPathDB" id="FungiDB:SCHCODRAFT_02496111"/>
<dbReference type="KEGG" id="scm:SCHCO_02496111"/>
<proteinExistence type="predicted"/>
<reference evidence="1 2" key="1">
    <citation type="journal article" date="2010" name="Nat. Biotechnol.">
        <title>Genome sequence of the model mushroom Schizophyllum commune.</title>
        <authorList>
            <person name="Ohm R.A."/>
            <person name="de Jong J.F."/>
            <person name="Lugones L.G."/>
            <person name="Aerts A."/>
            <person name="Kothe E."/>
            <person name="Stajich J.E."/>
            <person name="de Vries R.P."/>
            <person name="Record E."/>
            <person name="Levasseur A."/>
            <person name="Baker S.E."/>
            <person name="Bartholomew K.A."/>
            <person name="Coutinho P.M."/>
            <person name="Erdmann S."/>
            <person name="Fowler T.J."/>
            <person name="Gathman A.C."/>
            <person name="Lombard V."/>
            <person name="Henrissat B."/>
            <person name="Knabe N."/>
            <person name="Kuees U."/>
            <person name="Lilly W.W."/>
            <person name="Lindquist E."/>
            <person name="Lucas S."/>
            <person name="Magnuson J.K."/>
            <person name="Piumi F."/>
            <person name="Raudaskoski M."/>
            <person name="Salamov A."/>
            <person name="Schmutz J."/>
            <person name="Schwarze F.W.M.R."/>
            <person name="vanKuyk P.A."/>
            <person name="Horton J.S."/>
            <person name="Grigoriev I.V."/>
            <person name="Woesten H.A.B."/>
        </authorList>
    </citation>
    <scope>NUCLEOTIDE SEQUENCE [LARGE SCALE GENOMIC DNA]</scope>
    <source>
        <strain evidence="2">H4-8 / FGSC 9210</strain>
    </source>
</reference>
<evidence type="ECO:0000313" key="2">
    <source>
        <dbReference type="Proteomes" id="UP000007431"/>
    </source>
</evidence>
<feature type="non-terminal residue" evidence="1">
    <location>
        <position position="83"/>
    </location>
</feature>
<dbReference type="GeneID" id="9592850"/>
<dbReference type="RefSeq" id="XP_003033028.1">
    <property type="nucleotide sequence ID" value="XM_003032982.1"/>
</dbReference>
<dbReference type="HOGENOM" id="CLU_2543892_0_0_1"/>
<dbReference type="AlphaFoldDB" id="D8Q2I2"/>
<gene>
    <name evidence="1" type="ORF">SCHCODRAFT_108612</name>
</gene>
<dbReference type="OrthoDB" id="10360109at2759"/>
<name>D8Q2I2_SCHCM</name>
<sequence>MREASYNPHRLVIRRSHLRAGFTAQLGITSRTALGPPTSSRTAIASEQCASVEDNKGQLFLNTVSAAVSPSLLRRLLFADDHG</sequence>
<accession>D8Q2I2</accession>
<dbReference type="Proteomes" id="UP000007431">
    <property type="component" value="Unassembled WGS sequence"/>
</dbReference>
<evidence type="ECO:0000313" key="1">
    <source>
        <dbReference type="EMBL" id="EFI98125.1"/>
    </source>
</evidence>
<protein>
    <submittedName>
        <fullName evidence="1">Uncharacterized protein</fullName>
    </submittedName>
</protein>
<organism evidence="2">
    <name type="scientific">Schizophyllum commune (strain H4-8 / FGSC 9210)</name>
    <name type="common">Split gill fungus</name>
    <dbReference type="NCBI Taxonomy" id="578458"/>
    <lineage>
        <taxon>Eukaryota</taxon>
        <taxon>Fungi</taxon>
        <taxon>Dikarya</taxon>
        <taxon>Basidiomycota</taxon>
        <taxon>Agaricomycotina</taxon>
        <taxon>Agaricomycetes</taxon>
        <taxon>Agaricomycetidae</taxon>
        <taxon>Agaricales</taxon>
        <taxon>Schizophyllaceae</taxon>
        <taxon>Schizophyllum</taxon>
    </lineage>
</organism>
<keyword evidence="2" id="KW-1185">Reference proteome</keyword>
<dbReference type="InParanoid" id="D8Q2I2"/>
<dbReference type="EMBL" id="GL377305">
    <property type="protein sequence ID" value="EFI98125.1"/>
    <property type="molecule type" value="Genomic_DNA"/>
</dbReference>